<feature type="domain" description="Transglycosylase SLT" evidence="3">
    <location>
        <begin position="30"/>
        <end position="321"/>
    </location>
</feature>
<proteinExistence type="predicted"/>
<dbReference type="PANTHER" id="PTHR30163">
    <property type="entry name" value="MEMBRANE-BOUND LYTIC MUREIN TRANSGLYCOSYLASE B"/>
    <property type="match status" value="1"/>
</dbReference>
<keyword evidence="1" id="KW-0732">Signal</keyword>
<evidence type="ECO:0000256" key="1">
    <source>
        <dbReference type="SAM" id="SignalP"/>
    </source>
</evidence>
<dbReference type="InterPro" id="IPR036365">
    <property type="entry name" value="PGBD-like_sf"/>
</dbReference>
<name>A0A397Q2P0_9HYPH</name>
<dbReference type="Pfam" id="PF13406">
    <property type="entry name" value="SLT_2"/>
    <property type="match status" value="1"/>
</dbReference>
<feature type="domain" description="Peptidoglycan binding-like" evidence="2">
    <location>
        <begin position="343"/>
        <end position="397"/>
    </location>
</feature>
<dbReference type="GO" id="GO:0008933">
    <property type="term" value="F:peptidoglycan lytic transglycosylase activity"/>
    <property type="evidence" value="ECO:0007669"/>
    <property type="project" value="TreeGrafter"/>
</dbReference>
<organism evidence="4 5">
    <name type="scientific">Dichotomicrobium thermohalophilum</name>
    <dbReference type="NCBI Taxonomy" id="933063"/>
    <lineage>
        <taxon>Bacteria</taxon>
        <taxon>Pseudomonadati</taxon>
        <taxon>Pseudomonadota</taxon>
        <taxon>Alphaproteobacteria</taxon>
        <taxon>Hyphomicrobiales</taxon>
        <taxon>Hyphomicrobiaceae</taxon>
        <taxon>Dichotomicrobium</taxon>
    </lineage>
</organism>
<feature type="signal peptide" evidence="1">
    <location>
        <begin position="1"/>
        <end position="26"/>
    </location>
</feature>
<sequence>MRWVQRALPALFAFAVKVLVVLPAQADEAFSDWLKGFRADAAAQGISQRTLDAALSGLTPDPEILEAQNNQAEFVKPIWDYLGSAVSQARIRKGRAQLRRYADQFAAIEKKYGVDRHYLAAIWGMETSYGSFMGNKSVIRSLATLAYTGDRTQFGRTQLLAALKILDSGDIDVANMEGSWAGAMGHTQFIPTTYLDYAVDFTGDGTRDIWRAISDALASTANFLKEKGWNTGETWGYEVILPDGFDYALADGRTQRTLAEWTKFGIKRPGGRPFPRPSDPARLIVPAGANGPAFLLINNFYVIKRYNNATAYALAVGHLADRLMGFGPIQQSWPTSEQPLARSERKELQKMLAEMGFLRGKIDGIVGPNTKSAVRAFQRSRNMVPDGFPTKRLLKRMRAAQAG</sequence>
<dbReference type="InterPro" id="IPR036366">
    <property type="entry name" value="PGBDSf"/>
</dbReference>
<dbReference type="InterPro" id="IPR023346">
    <property type="entry name" value="Lysozyme-like_dom_sf"/>
</dbReference>
<comment type="caution">
    <text evidence="4">The sequence shown here is derived from an EMBL/GenBank/DDBJ whole genome shotgun (WGS) entry which is preliminary data.</text>
</comment>
<dbReference type="Gene3D" id="1.10.8.350">
    <property type="entry name" value="Bacterial muramidase"/>
    <property type="match status" value="1"/>
</dbReference>
<protein>
    <submittedName>
        <fullName evidence="4">Membrane-bound lytic murein transglycosylase B</fullName>
    </submittedName>
</protein>
<dbReference type="NCBIfam" id="TIGR02283">
    <property type="entry name" value="MltB_2"/>
    <property type="match status" value="1"/>
</dbReference>
<dbReference type="Pfam" id="PF01471">
    <property type="entry name" value="PG_binding_1"/>
    <property type="match status" value="1"/>
</dbReference>
<dbReference type="InterPro" id="IPR002477">
    <property type="entry name" value="Peptidoglycan-bd-like"/>
</dbReference>
<dbReference type="RefSeq" id="WP_119061692.1">
    <property type="nucleotide sequence ID" value="NZ_QXDF01000001.1"/>
</dbReference>
<dbReference type="PANTHER" id="PTHR30163:SF8">
    <property type="entry name" value="LYTIC MUREIN TRANSGLYCOSYLASE"/>
    <property type="match status" value="1"/>
</dbReference>
<gene>
    <name evidence="4" type="ORF">BXY53_0262</name>
</gene>
<keyword evidence="5" id="KW-1185">Reference proteome</keyword>
<dbReference type="EMBL" id="QXDF01000001">
    <property type="protein sequence ID" value="RIA55203.1"/>
    <property type="molecule type" value="Genomic_DNA"/>
</dbReference>
<dbReference type="AlphaFoldDB" id="A0A397Q2P0"/>
<dbReference type="CDD" id="cd13399">
    <property type="entry name" value="Slt35-like"/>
    <property type="match status" value="1"/>
</dbReference>
<dbReference type="Proteomes" id="UP000266273">
    <property type="component" value="Unassembled WGS sequence"/>
</dbReference>
<dbReference type="Gene3D" id="1.10.530.10">
    <property type="match status" value="1"/>
</dbReference>
<accession>A0A397Q2P0</accession>
<dbReference type="InterPro" id="IPR011970">
    <property type="entry name" value="MltB_2"/>
</dbReference>
<dbReference type="OrthoDB" id="9808544at2"/>
<dbReference type="SUPFAM" id="SSF47090">
    <property type="entry name" value="PGBD-like"/>
    <property type="match status" value="1"/>
</dbReference>
<reference evidence="4 5" key="1">
    <citation type="submission" date="2018-08" db="EMBL/GenBank/DDBJ databases">
        <title>Genomic Encyclopedia of Archaeal and Bacterial Type Strains, Phase II (KMG-II): from individual species to whole genera.</title>
        <authorList>
            <person name="Goeker M."/>
        </authorList>
    </citation>
    <scope>NUCLEOTIDE SEQUENCE [LARGE SCALE GENOMIC DNA]</scope>
    <source>
        <strain evidence="4 5">DSM 5002</strain>
    </source>
</reference>
<dbReference type="InterPro" id="IPR043426">
    <property type="entry name" value="MltB-like"/>
</dbReference>
<dbReference type="InterPro" id="IPR031304">
    <property type="entry name" value="SLT_2"/>
</dbReference>
<evidence type="ECO:0000259" key="3">
    <source>
        <dbReference type="Pfam" id="PF13406"/>
    </source>
</evidence>
<evidence type="ECO:0000313" key="4">
    <source>
        <dbReference type="EMBL" id="RIA55203.1"/>
    </source>
</evidence>
<evidence type="ECO:0000259" key="2">
    <source>
        <dbReference type="Pfam" id="PF01471"/>
    </source>
</evidence>
<dbReference type="GO" id="GO:0009253">
    <property type="term" value="P:peptidoglycan catabolic process"/>
    <property type="evidence" value="ECO:0007669"/>
    <property type="project" value="TreeGrafter"/>
</dbReference>
<dbReference type="SUPFAM" id="SSF53955">
    <property type="entry name" value="Lysozyme-like"/>
    <property type="match status" value="1"/>
</dbReference>
<dbReference type="Gene3D" id="1.10.101.10">
    <property type="entry name" value="PGBD-like superfamily/PGBD"/>
    <property type="match status" value="1"/>
</dbReference>
<evidence type="ECO:0000313" key="5">
    <source>
        <dbReference type="Proteomes" id="UP000266273"/>
    </source>
</evidence>
<feature type="chain" id="PRO_5017416950" evidence="1">
    <location>
        <begin position="27"/>
        <end position="403"/>
    </location>
</feature>